<accession>A0A7W9B2M2</accession>
<dbReference type="Gene3D" id="3.40.710.10">
    <property type="entry name" value="DD-peptidase/beta-lactamase superfamily"/>
    <property type="match status" value="1"/>
</dbReference>
<dbReference type="InterPro" id="IPR012338">
    <property type="entry name" value="Beta-lactam/transpept-like"/>
</dbReference>
<feature type="domain" description="Beta-lactamase-related" evidence="1">
    <location>
        <begin position="12"/>
        <end position="361"/>
    </location>
</feature>
<organism evidence="2 3">
    <name type="scientific">Sphingopyxis panaciterrulae</name>
    <dbReference type="NCBI Taxonomy" id="462372"/>
    <lineage>
        <taxon>Bacteria</taxon>
        <taxon>Pseudomonadati</taxon>
        <taxon>Pseudomonadota</taxon>
        <taxon>Alphaproteobacteria</taxon>
        <taxon>Sphingomonadales</taxon>
        <taxon>Sphingomonadaceae</taxon>
        <taxon>Sphingopyxis</taxon>
    </lineage>
</organism>
<evidence type="ECO:0000313" key="3">
    <source>
        <dbReference type="Proteomes" id="UP000537161"/>
    </source>
</evidence>
<keyword evidence="3" id="KW-1185">Reference proteome</keyword>
<name>A0A7W9B2M2_9SPHN</name>
<dbReference type="PANTHER" id="PTHR43319">
    <property type="entry name" value="BETA-LACTAMASE-RELATED"/>
    <property type="match status" value="1"/>
</dbReference>
<dbReference type="RefSeq" id="WP_221234953.1">
    <property type="nucleotide sequence ID" value="NZ_JACIJH010000001.1"/>
</dbReference>
<dbReference type="SUPFAM" id="SSF56601">
    <property type="entry name" value="beta-lactamase/transpeptidase-like"/>
    <property type="match status" value="1"/>
</dbReference>
<sequence>MAVDDKAVRTAVRAAIDAGDEEAVHVVAYHDGRKVIDVWDGLADPASGRQAAADTLYNVYSVTKAVAATALHIQAERGHVDYDAPIADYWPEFAANDKGKATVRHALTHRAGVPLMPEGVTPETMCDWAYMTGAIAAMEPLAPPGEKTLYQSMTFGWIVGEIVRRSDPVGRDFRQYVLDEIAAPLGLADLWIGIPDAVEDRIAVMSNRNENDPPPPAATLYARSMPAAVDLVPPVFERPDVRRACIAGVGGIFNARDEARFWAMLAGGGALDGVRLLAADRVASFSNIRDNGDEPDPVMFGIPIPISVGGYWLGGHRVSSPRAIWHPGAGGSLGWADPDQKLAVAVCHNRMFNARDPKDDPILPISKAVVAALGLEWKS</sequence>
<dbReference type="InterPro" id="IPR001466">
    <property type="entry name" value="Beta-lactam-related"/>
</dbReference>
<protein>
    <submittedName>
        <fullName evidence="2">CubicO group peptidase (Beta-lactamase class C family)</fullName>
    </submittedName>
</protein>
<dbReference type="AlphaFoldDB" id="A0A7W9B2M2"/>
<dbReference type="EMBL" id="JACIJH010000001">
    <property type="protein sequence ID" value="MBB5705122.1"/>
    <property type="molecule type" value="Genomic_DNA"/>
</dbReference>
<evidence type="ECO:0000259" key="1">
    <source>
        <dbReference type="Pfam" id="PF00144"/>
    </source>
</evidence>
<dbReference type="Pfam" id="PF00144">
    <property type="entry name" value="Beta-lactamase"/>
    <property type="match status" value="1"/>
</dbReference>
<dbReference type="Proteomes" id="UP000537161">
    <property type="component" value="Unassembled WGS sequence"/>
</dbReference>
<proteinExistence type="predicted"/>
<evidence type="ECO:0000313" key="2">
    <source>
        <dbReference type="EMBL" id="MBB5705122.1"/>
    </source>
</evidence>
<dbReference type="InterPro" id="IPR052907">
    <property type="entry name" value="Beta-lactamase/esterase"/>
</dbReference>
<dbReference type="PANTHER" id="PTHR43319:SF3">
    <property type="entry name" value="BETA-LACTAMASE-RELATED DOMAIN-CONTAINING PROTEIN"/>
    <property type="match status" value="1"/>
</dbReference>
<gene>
    <name evidence="2" type="ORF">FHR21_000447</name>
</gene>
<comment type="caution">
    <text evidence="2">The sequence shown here is derived from an EMBL/GenBank/DDBJ whole genome shotgun (WGS) entry which is preliminary data.</text>
</comment>
<reference evidence="2 3" key="1">
    <citation type="submission" date="2020-08" db="EMBL/GenBank/DDBJ databases">
        <title>Genomic Encyclopedia of Type Strains, Phase IV (KMG-IV): sequencing the most valuable type-strain genomes for metagenomic binning, comparative biology and taxonomic classification.</title>
        <authorList>
            <person name="Goeker M."/>
        </authorList>
    </citation>
    <scope>NUCLEOTIDE SEQUENCE [LARGE SCALE GENOMIC DNA]</scope>
    <source>
        <strain evidence="2 3">DSM 27163</strain>
    </source>
</reference>